<dbReference type="Proteomes" id="UP000323426">
    <property type="component" value="Unassembled WGS sequence"/>
</dbReference>
<dbReference type="RefSeq" id="WP_150087772.1">
    <property type="nucleotide sequence ID" value="NZ_VWSF01000004.1"/>
</dbReference>
<keyword evidence="4" id="KW-1185">Reference proteome</keyword>
<dbReference type="PANTHER" id="PTHR30327:SF1">
    <property type="entry name" value="UPF0301 PROTEIN YQGE"/>
    <property type="match status" value="1"/>
</dbReference>
<accession>A0A5M6DJY2</accession>
<evidence type="ECO:0000256" key="2">
    <source>
        <dbReference type="HAMAP-Rule" id="MF_00758"/>
    </source>
</evidence>
<reference evidence="3 4" key="1">
    <citation type="submission" date="2019-09" db="EMBL/GenBank/DDBJ databases">
        <title>Genome sequence and assembly of Adhaeribacter sp.</title>
        <authorList>
            <person name="Chhetri G."/>
        </authorList>
    </citation>
    <scope>NUCLEOTIDE SEQUENCE [LARGE SCALE GENOMIC DNA]</scope>
    <source>
        <strain evidence="3 4">DK36</strain>
    </source>
</reference>
<dbReference type="GO" id="GO:0005829">
    <property type="term" value="C:cytosol"/>
    <property type="evidence" value="ECO:0007669"/>
    <property type="project" value="TreeGrafter"/>
</dbReference>
<name>A0A5M6DJY2_9BACT</name>
<organism evidence="3 4">
    <name type="scientific">Adhaeribacter rhizoryzae</name>
    <dbReference type="NCBI Taxonomy" id="2607907"/>
    <lineage>
        <taxon>Bacteria</taxon>
        <taxon>Pseudomonadati</taxon>
        <taxon>Bacteroidota</taxon>
        <taxon>Cytophagia</taxon>
        <taxon>Cytophagales</taxon>
        <taxon>Hymenobacteraceae</taxon>
        <taxon>Adhaeribacter</taxon>
    </lineage>
</organism>
<protein>
    <recommendedName>
        <fullName evidence="2">UPF0301 protein F0145_07920</fullName>
    </recommendedName>
</protein>
<dbReference type="Pfam" id="PF02622">
    <property type="entry name" value="DUF179"/>
    <property type="match status" value="1"/>
</dbReference>
<comment type="similarity">
    <text evidence="1 2">Belongs to the UPF0301 (AlgH) family.</text>
</comment>
<sequence>MKKIKSGTILISEPFMGDPNFERTVVLICRHDEEGSFGLVLNRKSNLKLSDVLDIEQYNTDMALNIGGPMQYNTLHYIHQLEELEEAISLGNSVYWGGDYEKLKHLLAVGSVAADDIRFFLGYSGWSPGQLEEEIENNVWIVNNKATDNLFNLDQDTLWREILKQMGGKYKVLANYPIDPSLN</sequence>
<evidence type="ECO:0000256" key="1">
    <source>
        <dbReference type="ARBA" id="ARBA00009600"/>
    </source>
</evidence>
<dbReference type="Gene3D" id="3.40.1740.10">
    <property type="entry name" value="VC0467-like"/>
    <property type="match status" value="1"/>
</dbReference>
<evidence type="ECO:0000313" key="4">
    <source>
        <dbReference type="Proteomes" id="UP000323426"/>
    </source>
</evidence>
<evidence type="ECO:0000313" key="3">
    <source>
        <dbReference type="EMBL" id="KAA5547854.1"/>
    </source>
</evidence>
<dbReference type="HAMAP" id="MF_00758">
    <property type="entry name" value="UPF0301"/>
    <property type="match status" value="1"/>
</dbReference>
<gene>
    <name evidence="3" type="ORF">F0145_07920</name>
</gene>
<dbReference type="EMBL" id="VWSF01000004">
    <property type="protein sequence ID" value="KAA5547854.1"/>
    <property type="molecule type" value="Genomic_DNA"/>
</dbReference>
<dbReference type="PANTHER" id="PTHR30327">
    <property type="entry name" value="UNCHARACTERIZED PROTEIN YQGE"/>
    <property type="match status" value="1"/>
</dbReference>
<dbReference type="InterPro" id="IPR003774">
    <property type="entry name" value="AlgH-like"/>
</dbReference>
<dbReference type="AlphaFoldDB" id="A0A5M6DJY2"/>
<proteinExistence type="inferred from homology"/>
<comment type="caution">
    <text evidence="3">The sequence shown here is derived from an EMBL/GenBank/DDBJ whole genome shotgun (WGS) entry which is preliminary data.</text>
</comment>
<dbReference type="SUPFAM" id="SSF143456">
    <property type="entry name" value="VC0467-like"/>
    <property type="match status" value="1"/>
</dbReference>